<keyword evidence="4" id="KW-1185">Reference proteome</keyword>
<dbReference type="Proteomes" id="UP000676996">
    <property type="component" value="Unassembled WGS sequence"/>
</dbReference>
<organism evidence="3 4">
    <name type="scientific">Stakelama marina</name>
    <dbReference type="NCBI Taxonomy" id="2826939"/>
    <lineage>
        <taxon>Bacteria</taxon>
        <taxon>Pseudomonadati</taxon>
        <taxon>Pseudomonadota</taxon>
        <taxon>Alphaproteobacteria</taxon>
        <taxon>Sphingomonadales</taxon>
        <taxon>Sphingomonadaceae</taxon>
        <taxon>Stakelama</taxon>
    </lineage>
</organism>
<sequence length="399" mass="43356">MAKQIELLKAQISKQQEQIDAQQRTIQSQQHQLDLLQRILNGGELATLQARGLPSPSILPQTTPAPAASPQQDSGTTDQAMPDRPVGDVPDVEPDTRIQAAALPQEQGVLTPAGTLVLDPSFEYTQSATDRLVFRGFELIPGIQIGVIEASRARRDTIANTLTARYGITSRFEAEVRVPAIHRHDRIEVAQQRDEGIVRSISLDGNSIGDIEFAMRYQLNSQHGQDPIFIGSLRVKSDTGRGPFDIGYDQFGVATGLATGSGFWGVQPGINMLLPSDPVVIFASGSYLWHIARDVNKDVGGAYIGRVDPGDAISGSLGFGFALNPRFSYSLAYRHSYIFPTQTEIGGSIEKSKPLQVGSLSFGMSYRVTEQSSINTSFEVGVTEDSPDIGITIRVPWTF</sequence>
<evidence type="ECO:0000256" key="2">
    <source>
        <dbReference type="SAM" id="MobiDB-lite"/>
    </source>
</evidence>
<dbReference type="AlphaFoldDB" id="A0A8T4IB43"/>
<name>A0A8T4IB43_9SPHN</name>
<feature type="coiled-coil region" evidence="1">
    <location>
        <begin position="5"/>
        <end position="39"/>
    </location>
</feature>
<dbReference type="RefSeq" id="WP_284053034.1">
    <property type="nucleotide sequence ID" value="NZ_JAGRQC010000001.1"/>
</dbReference>
<reference evidence="3" key="1">
    <citation type="submission" date="2021-04" db="EMBL/GenBank/DDBJ databases">
        <title>Ouciella asimina sp. nov., isolated from the surface seawater in the hydrothermal field of Okinawa Trough.</title>
        <authorList>
            <person name="Shuang W."/>
        </authorList>
    </citation>
    <scope>NUCLEOTIDE SEQUENCE</scope>
    <source>
        <strain evidence="3">LXI357</strain>
    </source>
</reference>
<evidence type="ECO:0000313" key="3">
    <source>
        <dbReference type="EMBL" id="MBR0551770.1"/>
    </source>
</evidence>
<evidence type="ECO:0000313" key="4">
    <source>
        <dbReference type="Proteomes" id="UP000676996"/>
    </source>
</evidence>
<keyword evidence="1" id="KW-0175">Coiled coil</keyword>
<protein>
    <recommendedName>
        <fullName evidence="5">Transporter</fullName>
    </recommendedName>
</protein>
<evidence type="ECO:0000256" key="1">
    <source>
        <dbReference type="SAM" id="Coils"/>
    </source>
</evidence>
<dbReference type="EMBL" id="JAGRQC010000001">
    <property type="protein sequence ID" value="MBR0551770.1"/>
    <property type="molecule type" value="Genomic_DNA"/>
</dbReference>
<comment type="caution">
    <text evidence="3">The sequence shown here is derived from an EMBL/GenBank/DDBJ whole genome shotgun (WGS) entry which is preliminary data.</text>
</comment>
<feature type="region of interest" description="Disordered" evidence="2">
    <location>
        <begin position="53"/>
        <end position="92"/>
    </location>
</feature>
<gene>
    <name evidence="3" type="ORF">J7S20_04540</name>
</gene>
<accession>A0A8T4IB43</accession>
<evidence type="ECO:0008006" key="5">
    <source>
        <dbReference type="Google" id="ProtNLM"/>
    </source>
</evidence>
<feature type="compositionally biased region" description="Low complexity" evidence="2">
    <location>
        <begin position="60"/>
        <end position="72"/>
    </location>
</feature>
<proteinExistence type="predicted"/>